<dbReference type="Gene3D" id="3.10.180.10">
    <property type="entry name" value="2,3-Dihydroxybiphenyl 1,2-Dioxygenase, domain 1"/>
    <property type="match status" value="1"/>
</dbReference>
<feature type="region of interest" description="Disordered" evidence="1">
    <location>
        <begin position="95"/>
        <end position="126"/>
    </location>
</feature>
<dbReference type="SUPFAM" id="SSF54593">
    <property type="entry name" value="Glyoxalase/Bleomycin resistance protein/Dihydroxybiphenyl dioxygenase"/>
    <property type="match status" value="1"/>
</dbReference>
<proteinExistence type="predicted"/>
<dbReference type="Proteomes" id="UP001147747">
    <property type="component" value="Unassembled WGS sequence"/>
</dbReference>
<organism evidence="2 3">
    <name type="scientific">Penicillium cosmopolitanum</name>
    <dbReference type="NCBI Taxonomy" id="1131564"/>
    <lineage>
        <taxon>Eukaryota</taxon>
        <taxon>Fungi</taxon>
        <taxon>Dikarya</taxon>
        <taxon>Ascomycota</taxon>
        <taxon>Pezizomycotina</taxon>
        <taxon>Eurotiomycetes</taxon>
        <taxon>Eurotiomycetidae</taxon>
        <taxon>Eurotiales</taxon>
        <taxon>Aspergillaceae</taxon>
        <taxon>Penicillium</taxon>
    </lineage>
</organism>
<dbReference type="RefSeq" id="XP_056487796.1">
    <property type="nucleotide sequence ID" value="XM_056632245.1"/>
</dbReference>
<evidence type="ECO:0008006" key="4">
    <source>
        <dbReference type="Google" id="ProtNLM"/>
    </source>
</evidence>
<gene>
    <name evidence="2" type="ORF">N7509_007608</name>
</gene>
<reference evidence="2" key="1">
    <citation type="submission" date="2022-12" db="EMBL/GenBank/DDBJ databases">
        <authorList>
            <person name="Petersen C."/>
        </authorList>
    </citation>
    <scope>NUCLEOTIDE SEQUENCE</scope>
    <source>
        <strain evidence="2">IBT 29677</strain>
    </source>
</reference>
<dbReference type="EMBL" id="JAPZBU010000008">
    <property type="protein sequence ID" value="KAJ5392118.1"/>
    <property type="molecule type" value="Genomic_DNA"/>
</dbReference>
<keyword evidence="3" id="KW-1185">Reference proteome</keyword>
<name>A0A9W9VZ58_9EURO</name>
<evidence type="ECO:0000313" key="2">
    <source>
        <dbReference type="EMBL" id="KAJ5392118.1"/>
    </source>
</evidence>
<protein>
    <recommendedName>
        <fullName evidence="4">VOC domain-containing protein</fullName>
    </recommendedName>
</protein>
<evidence type="ECO:0000256" key="1">
    <source>
        <dbReference type="SAM" id="MobiDB-lite"/>
    </source>
</evidence>
<evidence type="ECO:0000313" key="3">
    <source>
        <dbReference type="Proteomes" id="UP001147747"/>
    </source>
</evidence>
<dbReference type="OrthoDB" id="3340372at2759"/>
<dbReference type="GeneID" id="81371225"/>
<sequence>MISGIAHINLTVTPGTLAQAEEFYVKTLGLTSAPVPELQIGTICWFNIGSSGQQIHITDHNAEDPNSTRHPCFKINSREELEALKKSIYDHHVRGGPAAPLTADKPGEVDSGQSFSPRKTQSLYFD</sequence>
<feature type="compositionally biased region" description="Polar residues" evidence="1">
    <location>
        <begin position="111"/>
        <end position="126"/>
    </location>
</feature>
<comment type="caution">
    <text evidence="2">The sequence shown here is derived from an EMBL/GenBank/DDBJ whole genome shotgun (WGS) entry which is preliminary data.</text>
</comment>
<dbReference type="AlphaFoldDB" id="A0A9W9VZ58"/>
<reference evidence="2" key="2">
    <citation type="journal article" date="2023" name="IMA Fungus">
        <title>Comparative genomic study of the Penicillium genus elucidates a diverse pangenome and 15 lateral gene transfer events.</title>
        <authorList>
            <person name="Petersen C."/>
            <person name="Sorensen T."/>
            <person name="Nielsen M.R."/>
            <person name="Sondergaard T.E."/>
            <person name="Sorensen J.L."/>
            <person name="Fitzpatrick D.A."/>
            <person name="Frisvad J.C."/>
            <person name="Nielsen K.L."/>
        </authorList>
    </citation>
    <scope>NUCLEOTIDE SEQUENCE</scope>
    <source>
        <strain evidence="2">IBT 29677</strain>
    </source>
</reference>
<accession>A0A9W9VZ58</accession>
<dbReference type="PANTHER" id="PTHR39175:SF1">
    <property type="entry name" value="FAMILY PROTEIN, PUTATIVE (AFU_ORTHOLOGUE AFUA_3G15060)-RELATED"/>
    <property type="match status" value="1"/>
</dbReference>
<dbReference type="InterPro" id="IPR029068">
    <property type="entry name" value="Glyas_Bleomycin-R_OHBP_Dase"/>
</dbReference>
<dbReference type="PANTHER" id="PTHR39175">
    <property type="entry name" value="FAMILY PROTEIN, PUTATIVE (AFU_ORTHOLOGUE AFUA_3G15060)-RELATED"/>
    <property type="match status" value="1"/>
</dbReference>